<evidence type="ECO:0000313" key="11">
    <source>
        <dbReference type="Proteomes" id="UP001432027"/>
    </source>
</evidence>
<dbReference type="Pfam" id="PF01431">
    <property type="entry name" value="Peptidase_M13"/>
    <property type="match status" value="1"/>
</dbReference>
<accession>A0AAV5UIR9</accession>
<comment type="caution">
    <text evidence="10">The sequence shown here is derived from an EMBL/GenBank/DDBJ whole genome shotgun (WGS) entry which is preliminary data.</text>
</comment>
<comment type="cofactor">
    <cofactor evidence="1">
        <name>Zn(2+)</name>
        <dbReference type="ChEBI" id="CHEBI:29105"/>
    </cofactor>
</comment>
<dbReference type="GO" id="GO:0004222">
    <property type="term" value="F:metalloendopeptidase activity"/>
    <property type="evidence" value="ECO:0007669"/>
    <property type="project" value="InterPro"/>
</dbReference>
<dbReference type="GO" id="GO:0046872">
    <property type="term" value="F:metal ion binding"/>
    <property type="evidence" value="ECO:0007669"/>
    <property type="project" value="UniProtKB-KW"/>
</dbReference>
<evidence type="ECO:0000256" key="1">
    <source>
        <dbReference type="ARBA" id="ARBA00001947"/>
    </source>
</evidence>
<dbReference type="SUPFAM" id="SSF55486">
    <property type="entry name" value="Metalloproteases ('zincins'), catalytic domain"/>
    <property type="match status" value="1"/>
</dbReference>
<evidence type="ECO:0000256" key="4">
    <source>
        <dbReference type="ARBA" id="ARBA00022723"/>
    </source>
</evidence>
<evidence type="ECO:0000256" key="6">
    <source>
        <dbReference type="ARBA" id="ARBA00022833"/>
    </source>
</evidence>
<dbReference type="PANTHER" id="PTHR11733:SF240">
    <property type="entry name" value="GH14155P-RELATED"/>
    <property type="match status" value="1"/>
</dbReference>
<dbReference type="Proteomes" id="UP001432027">
    <property type="component" value="Unassembled WGS sequence"/>
</dbReference>
<dbReference type="InterPro" id="IPR024079">
    <property type="entry name" value="MetalloPept_cat_dom_sf"/>
</dbReference>
<evidence type="ECO:0000259" key="8">
    <source>
        <dbReference type="Pfam" id="PF01431"/>
    </source>
</evidence>
<evidence type="ECO:0000259" key="9">
    <source>
        <dbReference type="Pfam" id="PF05649"/>
    </source>
</evidence>
<dbReference type="AlphaFoldDB" id="A0AAV5UIR9"/>
<feature type="non-terminal residue" evidence="10">
    <location>
        <position position="603"/>
    </location>
</feature>
<evidence type="ECO:0008006" key="12">
    <source>
        <dbReference type="Google" id="ProtNLM"/>
    </source>
</evidence>
<keyword evidence="7" id="KW-0482">Metalloprotease</keyword>
<sequence length="603" mass="68855">MDITKDPCNDFYHYVCGKGQENNLTSPFKISQRRDNQVEADMWKQPAKYWTDAPLPVKQVKWFRDKCHNDNSYTVADKNAKTKEMLEQYLAYTPEAIVPWFEPQADLTMNPTILSKLTGYAKGQFGAYPLLTTFASNDFKKPDTEYTFYVDQSMAIFIPDVYTDEAYPDKKGSLAMDVTTEITNAAKILGKRVNALSVSRMANDIVDFDRVISRTMQQDPIVRRQLERNYNQHTLADLNQKADQFDWVTYINAALSLLGDQVPVDDTWKVIVMEEDITFNKLNAHIKNSDPVTVANYVFFKAFSQILQAVPNPPKVKRDILPMDEFRAQFSNDKRTLTGMLRKPLPLPDLGIRESICGKLIEAFLPWPATRLYVDTDHPDQESRDSIKKNVAEIANWIFFGFRSQLDQLNWMDKQSKKGAFDKLDNLVLNIAYPDWVTDNAQITEYYKTLDITEEDNFMNQVLKLTNYFAMNEVRPFLGDITRDRGDFSSFIGTTNAWYQPQMNSITFPEGILQEPFYNPDYPLATIFGGLGSISGHELTHGFDDEGVQWDGIGSLNAWMSATSQISFDEMAKCVVDEYSSFCPYPGVCVDGANTQGENIADN</sequence>
<comment type="similarity">
    <text evidence="2">Belongs to the peptidase M13 family.</text>
</comment>
<evidence type="ECO:0000313" key="10">
    <source>
        <dbReference type="EMBL" id="GMT05814.1"/>
    </source>
</evidence>
<dbReference type="Gene3D" id="1.10.1380.10">
    <property type="entry name" value="Neutral endopeptidase , domain2"/>
    <property type="match status" value="1"/>
</dbReference>
<name>A0AAV5UIR9_9BILA</name>
<dbReference type="InterPro" id="IPR008753">
    <property type="entry name" value="Peptidase_M13_N"/>
</dbReference>
<evidence type="ECO:0000256" key="3">
    <source>
        <dbReference type="ARBA" id="ARBA00022670"/>
    </source>
</evidence>
<dbReference type="InterPro" id="IPR018497">
    <property type="entry name" value="Peptidase_M13_C"/>
</dbReference>
<proteinExistence type="inferred from homology"/>
<dbReference type="CDD" id="cd08662">
    <property type="entry name" value="M13"/>
    <property type="match status" value="1"/>
</dbReference>
<dbReference type="InterPro" id="IPR000718">
    <property type="entry name" value="Peptidase_M13"/>
</dbReference>
<dbReference type="PRINTS" id="PR00786">
    <property type="entry name" value="NEPRILYSIN"/>
</dbReference>
<keyword evidence="3" id="KW-0645">Protease</keyword>
<dbReference type="Pfam" id="PF05649">
    <property type="entry name" value="Peptidase_M13_N"/>
    <property type="match status" value="1"/>
</dbReference>
<dbReference type="Gene3D" id="3.40.390.10">
    <property type="entry name" value="Collagenase (Catalytic Domain)"/>
    <property type="match status" value="1"/>
</dbReference>
<evidence type="ECO:0000256" key="5">
    <source>
        <dbReference type="ARBA" id="ARBA00022801"/>
    </source>
</evidence>
<organism evidence="10 11">
    <name type="scientific">Pristionchus entomophagus</name>
    <dbReference type="NCBI Taxonomy" id="358040"/>
    <lineage>
        <taxon>Eukaryota</taxon>
        <taxon>Metazoa</taxon>
        <taxon>Ecdysozoa</taxon>
        <taxon>Nematoda</taxon>
        <taxon>Chromadorea</taxon>
        <taxon>Rhabditida</taxon>
        <taxon>Rhabditina</taxon>
        <taxon>Diplogasteromorpha</taxon>
        <taxon>Diplogasteroidea</taxon>
        <taxon>Neodiplogasteridae</taxon>
        <taxon>Pristionchus</taxon>
    </lineage>
</organism>
<reference evidence="10" key="1">
    <citation type="submission" date="2023-10" db="EMBL/GenBank/DDBJ databases">
        <title>Genome assembly of Pristionchus species.</title>
        <authorList>
            <person name="Yoshida K."/>
            <person name="Sommer R.J."/>
        </authorList>
    </citation>
    <scope>NUCLEOTIDE SEQUENCE</scope>
    <source>
        <strain evidence="10">RS0144</strain>
    </source>
</reference>
<keyword evidence="5" id="KW-0378">Hydrolase</keyword>
<evidence type="ECO:0000256" key="7">
    <source>
        <dbReference type="ARBA" id="ARBA00023049"/>
    </source>
</evidence>
<evidence type="ECO:0000256" key="2">
    <source>
        <dbReference type="ARBA" id="ARBA00007357"/>
    </source>
</evidence>
<gene>
    <name evidence="10" type="ORF">PENTCL1PPCAC_27988</name>
</gene>
<feature type="domain" description="Peptidase M13 N-terminal" evidence="9">
    <location>
        <begin position="7"/>
        <end position="434"/>
    </location>
</feature>
<keyword evidence="6" id="KW-0862">Zinc</keyword>
<dbReference type="GO" id="GO:0005886">
    <property type="term" value="C:plasma membrane"/>
    <property type="evidence" value="ECO:0007669"/>
    <property type="project" value="TreeGrafter"/>
</dbReference>
<keyword evidence="4" id="KW-0479">Metal-binding</keyword>
<dbReference type="InterPro" id="IPR042089">
    <property type="entry name" value="Peptidase_M13_dom_2"/>
</dbReference>
<dbReference type="PROSITE" id="PS51885">
    <property type="entry name" value="NEPRILYSIN"/>
    <property type="match status" value="1"/>
</dbReference>
<dbReference type="EMBL" id="BTSX01000006">
    <property type="protein sequence ID" value="GMT05814.1"/>
    <property type="molecule type" value="Genomic_DNA"/>
</dbReference>
<feature type="domain" description="Peptidase M13 C-terminal" evidence="8">
    <location>
        <begin position="496"/>
        <end position="603"/>
    </location>
</feature>
<protein>
    <recommendedName>
        <fullName evidence="12">Peptidase</fullName>
    </recommendedName>
</protein>
<dbReference type="GO" id="GO:0016485">
    <property type="term" value="P:protein processing"/>
    <property type="evidence" value="ECO:0007669"/>
    <property type="project" value="TreeGrafter"/>
</dbReference>
<keyword evidence="11" id="KW-1185">Reference proteome</keyword>
<dbReference type="PANTHER" id="PTHR11733">
    <property type="entry name" value="ZINC METALLOPROTEASE FAMILY M13 NEPRILYSIN-RELATED"/>
    <property type="match status" value="1"/>
</dbReference>